<dbReference type="InterPro" id="IPR036188">
    <property type="entry name" value="FAD/NAD-bd_sf"/>
</dbReference>
<proteinExistence type="inferred from homology"/>
<evidence type="ECO:0000259" key="6">
    <source>
        <dbReference type="Pfam" id="PF05199"/>
    </source>
</evidence>
<dbReference type="Proteomes" id="UP000253345">
    <property type="component" value="Unassembled WGS sequence"/>
</dbReference>
<keyword evidence="4" id="KW-0560">Oxidoreductase</keyword>
<dbReference type="Pfam" id="PF00732">
    <property type="entry name" value="GMC_oxred_N"/>
    <property type="match status" value="1"/>
</dbReference>
<gene>
    <name evidence="7" type="ORF">DFP89_103100</name>
</gene>
<sequence length="587" mass="63707">MRRLPKKDIVIVGLGWAGSIVARQLAETGLDILCLERGPWRDTARDFNISTVTDELRFDKRQALMVQPAQAGITVRNTVSETALPMRQWGSFHPGNGVGGAGLHWAGITWRFTPEIFRQRSHLVERYGESAIPAELTVQDWGLTYDELEPHYDAFDKLAGVSGRAGNLKGEIREGGNPFEGPRQNDYPLPPMVQTHGPKLFAKAAAELGYHPFPSPSALPSEPYTNSLGLKMGPCTYCGFCTNYGCANYSKASALICVVPWLLLQPNIEIRVNSEVVRIEKDGTGRRATGVVYLDGAGEELFQPADLVAVCGFQLENVRLMLLSGVGQPYDPATGTGVTGRNYAYQTPNSVTGFFENVAFNPFIGSGAAGGALDDLNNDNFDHAGLGFFGGGSTRVIPIGGAPISQRHVPSGTPRWGAKWKEETTRWYQATMSVGCEASSFSTPGNYLSLDPTYKDRIGRPLLRMTFDWPENDRRMSQHVVSKCTDIVRAMGAKHWEPAPIKGAWNTSPYQSSHVVGGFVMGADPSTSATNKYLQSWDVPNLFVVGAQAFPQNPGYNPTGTVCALAGWAGAAIRDLYLKSPGPLAPT</sequence>
<dbReference type="GO" id="GO:0016614">
    <property type="term" value="F:oxidoreductase activity, acting on CH-OH group of donors"/>
    <property type="evidence" value="ECO:0007669"/>
    <property type="project" value="InterPro"/>
</dbReference>
<keyword evidence="8" id="KW-1185">Reference proteome</keyword>
<reference evidence="7 8" key="1">
    <citation type="submission" date="2018-07" db="EMBL/GenBank/DDBJ databases">
        <title>Genomic Encyclopedia of Type Strains, Phase III (KMG-III): the genomes of soil and plant-associated and newly described type strains.</title>
        <authorList>
            <person name="Whitman W."/>
        </authorList>
    </citation>
    <scope>NUCLEOTIDE SEQUENCE [LARGE SCALE GENOMIC DNA]</scope>
    <source>
        <strain evidence="7 8">CECT 8525</strain>
    </source>
</reference>
<evidence type="ECO:0000256" key="3">
    <source>
        <dbReference type="ARBA" id="ARBA00022827"/>
    </source>
</evidence>
<dbReference type="AlphaFoldDB" id="A0A368Z6G5"/>
<dbReference type="GO" id="GO:0050660">
    <property type="term" value="F:flavin adenine dinucleotide binding"/>
    <property type="evidence" value="ECO:0007669"/>
    <property type="project" value="InterPro"/>
</dbReference>
<evidence type="ECO:0000313" key="8">
    <source>
        <dbReference type="Proteomes" id="UP000253345"/>
    </source>
</evidence>
<dbReference type="PANTHER" id="PTHR46056:SF12">
    <property type="entry name" value="LONG-CHAIN-ALCOHOL OXIDASE"/>
    <property type="match status" value="1"/>
</dbReference>
<dbReference type="Gene3D" id="3.50.50.60">
    <property type="entry name" value="FAD/NAD(P)-binding domain"/>
    <property type="match status" value="2"/>
</dbReference>
<dbReference type="Pfam" id="PF05199">
    <property type="entry name" value="GMC_oxred_C"/>
    <property type="match status" value="1"/>
</dbReference>
<evidence type="ECO:0000256" key="4">
    <source>
        <dbReference type="ARBA" id="ARBA00023002"/>
    </source>
</evidence>
<dbReference type="OrthoDB" id="9798604at2"/>
<dbReference type="PANTHER" id="PTHR46056">
    <property type="entry name" value="LONG-CHAIN-ALCOHOL OXIDASE"/>
    <property type="match status" value="1"/>
</dbReference>
<organism evidence="7 8">
    <name type="scientific">Paracoccus lutimaris</name>
    <dbReference type="NCBI Taxonomy" id="1490030"/>
    <lineage>
        <taxon>Bacteria</taxon>
        <taxon>Pseudomonadati</taxon>
        <taxon>Pseudomonadota</taxon>
        <taxon>Alphaproteobacteria</taxon>
        <taxon>Rhodobacterales</taxon>
        <taxon>Paracoccaceae</taxon>
        <taxon>Paracoccus</taxon>
    </lineage>
</organism>
<name>A0A368Z6G5_9RHOB</name>
<evidence type="ECO:0000313" key="7">
    <source>
        <dbReference type="EMBL" id="RCW87096.1"/>
    </source>
</evidence>
<dbReference type="InterPro" id="IPR007867">
    <property type="entry name" value="GMC_OxRtase_C"/>
</dbReference>
<feature type="domain" description="Glucose-methanol-choline oxidoreductase N-terminal" evidence="5">
    <location>
        <begin position="233"/>
        <end position="331"/>
    </location>
</feature>
<keyword evidence="3" id="KW-0274">FAD</keyword>
<evidence type="ECO:0000256" key="1">
    <source>
        <dbReference type="ARBA" id="ARBA00010790"/>
    </source>
</evidence>
<dbReference type="RefSeq" id="WP_114348179.1">
    <property type="nucleotide sequence ID" value="NZ_QPJL01000003.1"/>
</dbReference>
<protein>
    <submittedName>
        <fullName evidence="7">Gluconate 2-dehydrogenase alpha chain</fullName>
    </submittedName>
</protein>
<keyword evidence="2" id="KW-0285">Flavoprotein</keyword>
<dbReference type="EMBL" id="QPJL01000003">
    <property type="protein sequence ID" value="RCW87096.1"/>
    <property type="molecule type" value="Genomic_DNA"/>
</dbReference>
<evidence type="ECO:0000259" key="5">
    <source>
        <dbReference type="Pfam" id="PF00732"/>
    </source>
</evidence>
<dbReference type="SUPFAM" id="SSF51905">
    <property type="entry name" value="FAD/NAD(P)-binding domain"/>
    <property type="match status" value="1"/>
</dbReference>
<comment type="caution">
    <text evidence="7">The sequence shown here is derived from an EMBL/GenBank/DDBJ whole genome shotgun (WGS) entry which is preliminary data.</text>
</comment>
<dbReference type="SUPFAM" id="SSF54373">
    <property type="entry name" value="FAD-linked reductases, C-terminal domain"/>
    <property type="match status" value="1"/>
</dbReference>
<accession>A0A368Z6G5</accession>
<feature type="domain" description="Glucose-methanol-choline oxidoreductase C-terminal" evidence="6">
    <location>
        <begin position="446"/>
        <end position="566"/>
    </location>
</feature>
<evidence type="ECO:0000256" key="2">
    <source>
        <dbReference type="ARBA" id="ARBA00022630"/>
    </source>
</evidence>
<comment type="similarity">
    <text evidence="1">Belongs to the GMC oxidoreductase family.</text>
</comment>
<dbReference type="InterPro" id="IPR000172">
    <property type="entry name" value="GMC_OxRdtase_N"/>
</dbReference>